<proteinExistence type="inferred from homology"/>
<feature type="signal peptide" evidence="2">
    <location>
        <begin position="1"/>
        <end position="35"/>
    </location>
</feature>
<dbReference type="SUPFAM" id="SSF53271">
    <property type="entry name" value="PRTase-like"/>
    <property type="match status" value="1"/>
</dbReference>
<dbReference type="CDD" id="cd06223">
    <property type="entry name" value="PRTases_typeI"/>
    <property type="match status" value="1"/>
</dbReference>
<organism evidence="4 5">
    <name type="scientific">Chondromyces crocatus</name>
    <dbReference type="NCBI Taxonomy" id="52"/>
    <lineage>
        <taxon>Bacteria</taxon>
        <taxon>Pseudomonadati</taxon>
        <taxon>Myxococcota</taxon>
        <taxon>Polyangia</taxon>
        <taxon>Polyangiales</taxon>
        <taxon>Polyangiaceae</taxon>
        <taxon>Chondromyces</taxon>
    </lineage>
</organism>
<protein>
    <recommendedName>
        <fullName evidence="3">Phosphoribosyltransferase domain-containing protein</fullName>
    </recommendedName>
</protein>
<dbReference type="AlphaFoldDB" id="A0A0K1ERF6"/>
<evidence type="ECO:0000256" key="2">
    <source>
        <dbReference type="SAM" id="SignalP"/>
    </source>
</evidence>
<dbReference type="STRING" id="52.CMC5_076580"/>
<dbReference type="InterPro" id="IPR051910">
    <property type="entry name" value="ComF/GntX_DNA_util-trans"/>
</dbReference>
<sequence>MRQRPVPPRLASLLSRGFHALLALGAHALSPPTCAACDAPLVTPTDLCPPCVATVRCVTTDSLQDVGLPPTCTPTPLVDTSTLLVAHAAYEGAVAVALRRLKYSNRPDLARPLARMLIQAARSAELRADLIVPVPLHPRRLADRGYNQAALLATHLARDLGTTLMARGLSRLHATPQQARLTREERLRNVAGAFRVRRPADLRDRTVILVDDVATTGATLAACTHALLHAGAVAVTALVVARATTDLRAPPTEISAALRAADAHLDPVHTPRALLSL</sequence>
<keyword evidence="2" id="KW-0732">Signal</keyword>
<dbReference type="Pfam" id="PF00156">
    <property type="entry name" value="Pribosyltran"/>
    <property type="match status" value="1"/>
</dbReference>
<dbReference type="KEGG" id="ccro:CMC5_076580"/>
<evidence type="ECO:0000259" key="3">
    <source>
        <dbReference type="Pfam" id="PF00156"/>
    </source>
</evidence>
<dbReference type="PANTHER" id="PTHR47505">
    <property type="entry name" value="DNA UTILIZATION PROTEIN YHGH"/>
    <property type="match status" value="1"/>
</dbReference>
<dbReference type="InterPro" id="IPR000836">
    <property type="entry name" value="PRTase_dom"/>
</dbReference>
<name>A0A0K1ERF6_CHOCO</name>
<accession>A0A0K1ERF6</accession>
<dbReference type="PATRIC" id="fig|52.7.peg.8422"/>
<comment type="similarity">
    <text evidence="1">Belongs to the ComF/GntX family.</text>
</comment>
<evidence type="ECO:0000313" key="4">
    <source>
        <dbReference type="EMBL" id="AKT43426.1"/>
    </source>
</evidence>
<dbReference type="EMBL" id="CP012159">
    <property type="protein sequence ID" value="AKT43426.1"/>
    <property type="molecule type" value="Genomic_DNA"/>
</dbReference>
<evidence type="ECO:0000256" key="1">
    <source>
        <dbReference type="ARBA" id="ARBA00008007"/>
    </source>
</evidence>
<dbReference type="Gene3D" id="3.40.50.2020">
    <property type="match status" value="1"/>
</dbReference>
<dbReference type="InterPro" id="IPR029057">
    <property type="entry name" value="PRTase-like"/>
</dbReference>
<reference evidence="4 5" key="1">
    <citation type="submission" date="2015-07" db="EMBL/GenBank/DDBJ databases">
        <title>Genome analysis of myxobacterium Chondromyces crocatus Cm c5 reveals a high potential for natural compound synthesis and the genetic basis for the loss of fruiting body formation.</title>
        <authorList>
            <person name="Zaburannyi N."/>
            <person name="Bunk B."/>
            <person name="Maier J."/>
            <person name="Overmann J."/>
            <person name="Mueller R."/>
        </authorList>
    </citation>
    <scope>NUCLEOTIDE SEQUENCE [LARGE SCALE GENOMIC DNA]</scope>
    <source>
        <strain evidence="4 5">Cm c5</strain>
    </source>
</reference>
<evidence type="ECO:0000313" key="5">
    <source>
        <dbReference type="Proteomes" id="UP000067626"/>
    </source>
</evidence>
<keyword evidence="5" id="KW-1185">Reference proteome</keyword>
<feature type="domain" description="Phosphoribosyltransferase" evidence="3">
    <location>
        <begin position="145"/>
        <end position="242"/>
    </location>
</feature>
<dbReference type="Proteomes" id="UP000067626">
    <property type="component" value="Chromosome"/>
</dbReference>
<dbReference type="OrthoDB" id="9779910at2"/>
<feature type="chain" id="PRO_5005459870" description="Phosphoribosyltransferase domain-containing protein" evidence="2">
    <location>
        <begin position="36"/>
        <end position="277"/>
    </location>
</feature>
<gene>
    <name evidence="4" type="ORF">CMC5_076580</name>
</gene>
<dbReference type="RefSeq" id="WP_082363595.1">
    <property type="nucleotide sequence ID" value="NZ_CP012159.1"/>
</dbReference>
<dbReference type="PANTHER" id="PTHR47505:SF1">
    <property type="entry name" value="DNA UTILIZATION PROTEIN YHGH"/>
    <property type="match status" value="1"/>
</dbReference>